<organism evidence="2 3">
    <name type="scientific">Symbiodinium pilosum</name>
    <name type="common">Dinoflagellate</name>
    <dbReference type="NCBI Taxonomy" id="2952"/>
    <lineage>
        <taxon>Eukaryota</taxon>
        <taxon>Sar</taxon>
        <taxon>Alveolata</taxon>
        <taxon>Dinophyceae</taxon>
        <taxon>Suessiales</taxon>
        <taxon>Symbiodiniaceae</taxon>
        <taxon>Symbiodinium</taxon>
    </lineage>
</organism>
<feature type="non-terminal residue" evidence="2">
    <location>
        <position position="1"/>
    </location>
</feature>
<dbReference type="AlphaFoldDB" id="A0A812N2U0"/>
<evidence type="ECO:0000313" key="2">
    <source>
        <dbReference type="EMBL" id="CAE7273773.1"/>
    </source>
</evidence>
<gene>
    <name evidence="2" type="primary">RPL10</name>
    <name evidence="2" type="ORF">SPIL2461_LOCUS6074</name>
</gene>
<accession>A0A812N2U0</accession>
<evidence type="ECO:0000256" key="1">
    <source>
        <dbReference type="SAM" id="MobiDB-lite"/>
    </source>
</evidence>
<dbReference type="EMBL" id="CAJNIZ010008914">
    <property type="protein sequence ID" value="CAE7273773.1"/>
    <property type="molecule type" value="Genomic_DNA"/>
</dbReference>
<comment type="caution">
    <text evidence="2">The sequence shown here is derived from an EMBL/GenBank/DDBJ whole genome shotgun (WGS) entry which is preliminary data.</text>
</comment>
<evidence type="ECO:0000313" key="3">
    <source>
        <dbReference type="Proteomes" id="UP000649617"/>
    </source>
</evidence>
<protein>
    <submittedName>
        <fullName evidence="2">RPL10 protein</fullName>
    </submittedName>
</protein>
<name>A0A812N2U0_SYMPI</name>
<keyword evidence="3" id="KW-1185">Reference proteome</keyword>
<reference evidence="2" key="1">
    <citation type="submission" date="2021-02" db="EMBL/GenBank/DDBJ databases">
        <authorList>
            <person name="Dougan E. K."/>
            <person name="Rhodes N."/>
            <person name="Thang M."/>
            <person name="Chan C."/>
        </authorList>
    </citation>
    <scope>NUCLEOTIDE SEQUENCE</scope>
</reference>
<feature type="compositionally biased region" description="Polar residues" evidence="1">
    <location>
        <begin position="1"/>
        <end position="12"/>
    </location>
</feature>
<sequence>PFDSSVSGFSTTPRKRYGLPDLDTNRSTGKPFREQELRQRFGLEPAGTAAAGGVTISMSSVRTYPGGPLTQCSVDREPTAPADEFMNLFEGMAGLPSWHLKILSTSPRQPTKCV</sequence>
<dbReference type="Proteomes" id="UP000649617">
    <property type="component" value="Unassembled WGS sequence"/>
</dbReference>
<feature type="region of interest" description="Disordered" evidence="1">
    <location>
        <begin position="1"/>
        <end position="31"/>
    </location>
</feature>
<proteinExistence type="predicted"/>